<proteinExistence type="predicted"/>
<organism evidence="1">
    <name type="scientific">Siphoviridae sp. ctss15</name>
    <dbReference type="NCBI Taxonomy" id="2825699"/>
    <lineage>
        <taxon>Viruses</taxon>
        <taxon>Duplodnaviria</taxon>
        <taxon>Heunggongvirae</taxon>
        <taxon>Uroviricota</taxon>
        <taxon>Caudoviricetes</taxon>
    </lineage>
</organism>
<reference evidence="1" key="1">
    <citation type="journal article" date="2021" name="Proc. Natl. Acad. Sci. U.S.A.">
        <title>A Catalog of Tens of Thousands of Viruses from Human Metagenomes Reveals Hidden Associations with Chronic Diseases.</title>
        <authorList>
            <person name="Tisza M.J."/>
            <person name="Buck C.B."/>
        </authorList>
    </citation>
    <scope>NUCLEOTIDE SEQUENCE</scope>
    <source>
        <strain evidence="1">Ctss15</strain>
    </source>
</reference>
<protein>
    <submittedName>
        <fullName evidence="1">Uncharacterized protein</fullName>
    </submittedName>
</protein>
<name>A0A8S5TRC7_9CAUD</name>
<sequence>MPDAAADNCIASAVRNFRTVQPRADTDINAAGQ</sequence>
<evidence type="ECO:0000313" key="1">
    <source>
        <dbReference type="EMBL" id="DAF84764.1"/>
    </source>
</evidence>
<accession>A0A8S5TRC7</accession>
<dbReference type="EMBL" id="BK015908">
    <property type="protein sequence ID" value="DAF84764.1"/>
    <property type="molecule type" value="Genomic_DNA"/>
</dbReference>